<keyword evidence="2" id="KW-1185">Reference proteome</keyword>
<dbReference type="AlphaFoldDB" id="A0A9Q4B4A3"/>
<dbReference type="EMBL" id="JABXYM010000001">
    <property type="protein sequence ID" value="MCR6098046.1"/>
    <property type="molecule type" value="Genomic_DNA"/>
</dbReference>
<protein>
    <submittedName>
        <fullName evidence="1">Uncharacterized protein</fullName>
    </submittedName>
</protein>
<name>A0A9Q4B4A3_SALAG</name>
<reference evidence="1" key="1">
    <citation type="submission" date="2020-06" db="EMBL/GenBank/DDBJ databases">
        <title>Insight into the genomes of haloalkaliphilic bacilli from Kenyan soda lakes.</title>
        <authorList>
            <person name="Mwirichia R."/>
            <person name="Villamizar G.C."/>
            <person name="Poehlein A."/>
            <person name="Mugweru J."/>
            <person name="Kipnyargis A."/>
            <person name="Kiplimo D."/>
            <person name="Orwa P."/>
            <person name="Daniel R."/>
        </authorList>
    </citation>
    <scope>NUCLEOTIDE SEQUENCE</scope>
    <source>
        <strain evidence="1">B1096_S55</strain>
    </source>
</reference>
<accession>A0A9Q4B4A3</accession>
<comment type="caution">
    <text evidence="1">The sequence shown here is derived from an EMBL/GenBank/DDBJ whole genome shotgun (WGS) entry which is preliminary data.</text>
</comment>
<evidence type="ECO:0000313" key="1">
    <source>
        <dbReference type="EMBL" id="MCR6098046.1"/>
    </source>
</evidence>
<gene>
    <name evidence="1" type="ORF">HXA33_16020</name>
</gene>
<sequence>MTTMLIPHFSANVLNAATKVIITFIDGFYEQKEMGIFSEGYAGLLLAIRA</sequence>
<dbReference type="RefSeq" id="WP_257822426.1">
    <property type="nucleotide sequence ID" value="NZ_JABXYM010000001.1"/>
</dbReference>
<evidence type="ECO:0000313" key="2">
    <source>
        <dbReference type="Proteomes" id="UP001057753"/>
    </source>
</evidence>
<dbReference type="Proteomes" id="UP001057753">
    <property type="component" value="Unassembled WGS sequence"/>
</dbReference>
<proteinExistence type="predicted"/>
<organism evidence="1 2">
    <name type="scientific">Salipaludibacillus agaradhaerens</name>
    <name type="common">Bacillus agaradhaerens</name>
    <dbReference type="NCBI Taxonomy" id="76935"/>
    <lineage>
        <taxon>Bacteria</taxon>
        <taxon>Bacillati</taxon>
        <taxon>Bacillota</taxon>
        <taxon>Bacilli</taxon>
        <taxon>Bacillales</taxon>
        <taxon>Bacillaceae</taxon>
    </lineage>
</organism>